<evidence type="ECO:0000256" key="4">
    <source>
        <dbReference type="ARBA" id="ARBA00022729"/>
    </source>
</evidence>
<evidence type="ECO:0000256" key="13">
    <source>
        <dbReference type="ARBA" id="ARBA00041474"/>
    </source>
</evidence>
<protein>
    <recommendedName>
        <fullName evidence="12">galacturonan 1,4-alpha-galacturonidase</fullName>
        <ecNumber evidence="12">3.2.1.67</ecNumber>
    </recommendedName>
    <alternativeName>
        <fullName evidence="13">Galacturan 1,4-alpha-galacturonidase C</fullName>
    </alternativeName>
    <alternativeName>
        <fullName evidence="14">Poly(1,4-alpha-D-galacturonide)galacturonohydrolase C</fullName>
    </alternativeName>
</protein>
<dbReference type="EC" id="3.2.1.67" evidence="12"/>
<dbReference type="Proteomes" id="UP000620124">
    <property type="component" value="Unassembled WGS sequence"/>
</dbReference>
<dbReference type="InterPro" id="IPR006626">
    <property type="entry name" value="PbH1"/>
</dbReference>
<keyword evidence="9 16" id="KW-0326">Glycosidase</keyword>
<evidence type="ECO:0000256" key="10">
    <source>
        <dbReference type="ARBA" id="ARBA00023316"/>
    </source>
</evidence>
<comment type="caution">
    <text evidence="17">The sequence shown here is derived from an EMBL/GenBank/DDBJ whole genome shotgun (WGS) entry which is preliminary data.</text>
</comment>
<dbReference type="Pfam" id="PF00295">
    <property type="entry name" value="Glyco_hydro_28"/>
    <property type="match status" value="1"/>
</dbReference>
<evidence type="ECO:0000256" key="2">
    <source>
        <dbReference type="ARBA" id="ARBA00008834"/>
    </source>
</evidence>
<evidence type="ECO:0000256" key="9">
    <source>
        <dbReference type="ARBA" id="ARBA00023295"/>
    </source>
</evidence>
<sequence length="479" mass="50621">MDVHAHVPSGRCDIESGTGPLASDIFSTRHLQSRSLVGPIDSTQASVMRLDFSFYLLCAAIPIVCVSAAATRTTAAPRPTCTVTHTPGVDDSPSIRTAIANCTNNATILFMQGVEYNSFTPVQFTLGQDVTVQLLGNINLPANITEVQAGVTGKFYRSGWFSVTSTGPGVSLVGPATVSARLKGGIIRSYGQAWWDAVQQTSRPLLFAWRANNGSISDITISKPIGKSFNIAGNGNKIQNIIIDAKSSTSAFPFNTDGFDVGGDGNSIESSQVSNGDDCIAIGSPCTNFHVKGLTCSGSHGVSVAAKGGGFVNVANILVEDVTFTDSLYGARYKSTGGDTGLATNIVYKNILVNNVTFPIYVTQNYFDQSQAPPPPSNTSVNIKGMSFTNFAGTINSLRPGDGSCISDPCWYHVAGADGTQSIIFDDFYPSTVEDISATNILVVPDRFLVLPKVICNASVTPEKVGFKCWDGLYLPTAL</sequence>
<keyword evidence="8" id="KW-0325">Glycoprotein</keyword>
<gene>
    <name evidence="17" type="ORF">MVEN_00740000</name>
</gene>
<dbReference type="InterPro" id="IPR000743">
    <property type="entry name" value="Glyco_hydro_28"/>
</dbReference>
<evidence type="ECO:0000313" key="17">
    <source>
        <dbReference type="EMBL" id="KAF7360116.1"/>
    </source>
</evidence>
<name>A0A8H7D5Y3_9AGAR</name>
<evidence type="ECO:0000256" key="6">
    <source>
        <dbReference type="ARBA" id="ARBA00022801"/>
    </source>
</evidence>
<dbReference type="PANTHER" id="PTHR31736:SF11">
    <property type="entry name" value="EXOPOLYGALACTURONASE C-RELATED"/>
    <property type="match status" value="1"/>
</dbReference>
<dbReference type="GO" id="GO:0047911">
    <property type="term" value="F:galacturan 1,4-alpha-galacturonidase activity"/>
    <property type="evidence" value="ECO:0007669"/>
    <property type="project" value="UniProtKB-EC"/>
</dbReference>
<reference evidence="17" key="1">
    <citation type="submission" date="2020-05" db="EMBL/GenBank/DDBJ databases">
        <title>Mycena genomes resolve the evolution of fungal bioluminescence.</title>
        <authorList>
            <person name="Tsai I.J."/>
        </authorList>
    </citation>
    <scope>NUCLEOTIDE SEQUENCE</scope>
    <source>
        <strain evidence="17">CCC161011</strain>
    </source>
</reference>
<dbReference type="InterPro" id="IPR011050">
    <property type="entry name" value="Pectin_lyase_fold/virulence"/>
</dbReference>
<dbReference type="PANTHER" id="PTHR31736">
    <property type="match status" value="1"/>
</dbReference>
<evidence type="ECO:0000256" key="1">
    <source>
        <dbReference type="ARBA" id="ARBA00004613"/>
    </source>
</evidence>
<comment type="function">
    <text evidence="11">Specific in hydrolyzing the terminal glycosidic bond of polygalacturonic acid and oligogalacturonates.</text>
</comment>
<accession>A0A8H7D5Y3</accession>
<dbReference type="InterPro" id="IPR012334">
    <property type="entry name" value="Pectin_lyas_fold"/>
</dbReference>
<evidence type="ECO:0000313" key="18">
    <source>
        <dbReference type="Proteomes" id="UP000620124"/>
    </source>
</evidence>
<dbReference type="SUPFAM" id="SSF51126">
    <property type="entry name" value="Pectin lyase-like"/>
    <property type="match status" value="1"/>
</dbReference>
<dbReference type="AlphaFoldDB" id="A0A8H7D5Y3"/>
<dbReference type="GO" id="GO:0071555">
    <property type="term" value="P:cell wall organization"/>
    <property type="evidence" value="ECO:0007669"/>
    <property type="project" value="UniProtKB-KW"/>
</dbReference>
<evidence type="ECO:0000256" key="11">
    <source>
        <dbReference type="ARBA" id="ARBA00037312"/>
    </source>
</evidence>
<keyword evidence="18" id="KW-1185">Reference proteome</keyword>
<dbReference type="GO" id="GO:0005576">
    <property type="term" value="C:extracellular region"/>
    <property type="evidence" value="ECO:0007669"/>
    <property type="project" value="UniProtKB-SubCell"/>
</dbReference>
<evidence type="ECO:0000256" key="3">
    <source>
        <dbReference type="ARBA" id="ARBA00022525"/>
    </source>
</evidence>
<dbReference type="OrthoDB" id="187139at2759"/>
<keyword evidence="10" id="KW-0961">Cell wall biogenesis/degradation</keyword>
<dbReference type="GO" id="GO:0045490">
    <property type="term" value="P:pectin catabolic process"/>
    <property type="evidence" value="ECO:0007669"/>
    <property type="project" value="UniProtKB-ARBA"/>
</dbReference>
<organism evidence="17 18">
    <name type="scientific">Mycena venus</name>
    <dbReference type="NCBI Taxonomy" id="2733690"/>
    <lineage>
        <taxon>Eukaryota</taxon>
        <taxon>Fungi</taxon>
        <taxon>Dikarya</taxon>
        <taxon>Basidiomycota</taxon>
        <taxon>Agaricomycotina</taxon>
        <taxon>Agaricomycetes</taxon>
        <taxon>Agaricomycetidae</taxon>
        <taxon>Agaricales</taxon>
        <taxon>Marasmiineae</taxon>
        <taxon>Mycenaceae</taxon>
        <taxon>Mycena</taxon>
    </lineage>
</organism>
<evidence type="ECO:0000256" key="16">
    <source>
        <dbReference type="RuleBase" id="RU361169"/>
    </source>
</evidence>
<dbReference type="GO" id="GO:0004650">
    <property type="term" value="F:polygalacturonase activity"/>
    <property type="evidence" value="ECO:0007669"/>
    <property type="project" value="InterPro"/>
</dbReference>
<evidence type="ECO:0000256" key="12">
    <source>
        <dbReference type="ARBA" id="ARBA00038933"/>
    </source>
</evidence>
<comment type="subcellular location">
    <subcellularLocation>
        <location evidence="1">Secreted</location>
    </subcellularLocation>
</comment>
<dbReference type="SMART" id="SM00710">
    <property type="entry name" value="PbH1"/>
    <property type="match status" value="5"/>
</dbReference>
<keyword evidence="4" id="KW-0732">Signal</keyword>
<comment type="catalytic activity">
    <reaction evidence="15">
        <text>[(1-&gt;4)-alpha-D-galacturonosyl](n) + H2O = alpha-D-galacturonate + [(1-&gt;4)-alpha-D-galacturonosyl](n-1)</text>
        <dbReference type="Rhea" id="RHEA:14117"/>
        <dbReference type="Rhea" id="RHEA-COMP:14570"/>
        <dbReference type="Rhea" id="RHEA-COMP:14572"/>
        <dbReference type="ChEBI" id="CHEBI:15377"/>
        <dbReference type="ChEBI" id="CHEBI:58658"/>
        <dbReference type="ChEBI" id="CHEBI:140523"/>
        <dbReference type="EC" id="3.2.1.67"/>
    </reaction>
</comment>
<keyword evidence="6 16" id="KW-0378">Hydrolase</keyword>
<evidence type="ECO:0000256" key="5">
    <source>
        <dbReference type="ARBA" id="ARBA00022737"/>
    </source>
</evidence>
<keyword evidence="3" id="KW-0964">Secreted</keyword>
<dbReference type="Gene3D" id="2.160.20.10">
    <property type="entry name" value="Single-stranded right-handed beta-helix, Pectin lyase-like"/>
    <property type="match status" value="1"/>
</dbReference>
<evidence type="ECO:0000256" key="15">
    <source>
        <dbReference type="ARBA" id="ARBA00048766"/>
    </source>
</evidence>
<keyword evidence="5" id="KW-0677">Repeat</keyword>
<dbReference type="EMBL" id="JACAZI010000005">
    <property type="protein sequence ID" value="KAF7360116.1"/>
    <property type="molecule type" value="Genomic_DNA"/>
</dbReference>
<evidence type="ECO:0000256" key="14">
    <source>
        <dbReference type="ARBA" id="ARBA00042262"/>
    </source>
</evidence>
<evidence type="ECO:0000256" key="7">
    <source>
        <dbReference type="ARBA" id="ARBA00023157"/>
    </source>
</evidence>
<proteinExistence type="inferred from homology"/>
<comment type="similarity">
    <text evidence="2 16">Belongs to the glycosyl hydrolase 28 family.</text>
</comment>
<evidence type="ECO:0000256" key="8">
    <source>
        <dbReference type="ARBA" id="ARBA00023180"/>
    </source>
</evidence>
<keyword evidence="7" id="KW-1015">Disulfide bond</keyword>